<dbReference type="InterPro" id="IPR018170">
    <property type="entry name" value="Aldo/ket_reductase_CS"/>
</dbReference>
<reference evidence="9" key="2">
    <citation type="submission" date="2021-04" db="EMBL/GenBank/DDBJ databases">
        <authorList>
            <person name="Gilroy R."/>
        </authorList>
    </citation>
    <scope>NUCLEOTIDE SEQUENCE</scope>
    <source>
        <strain evidence="9">9264</strain>
    </source>
</reference>
<dbReference type="Proteomes" id="UP000823889">
    <property type="component" value="Unassembled WGS sequence"/>
</dbReference>
<comment type="caution">
    <text evidence="9">The sequence shown here is derived from an EMBL/GenBank/DDBJ whole genome shotgun (WGS) entry which is preliminary data.</text>
</comment>
<evidence type="ECO:0000256" key="1">
    <source>
        <dbReference type="ARBA" id="ARBA00007905"/>
    </source>
</evidence>
<name>A0A9D2RFB9_9BURK</name>
<feature type="active site" description="Proton donor" evidence="5">
    <location>
        <position position="51"/>
    </location>
</feature>
<dbReference type="PANTHER" id="PTHR43827:SF3">
    <property type="entry name" value="NADP-DEPENDENT OXIDOREDUCTASE DOMAIN-CONTAINING PROTEIN"/>
    <property type="match status" value="1"/>
</dbReference>
<evidence type="ECO:0000256" key="5">
    <source>
        <dbReference type="PIRSR" id="PIRSR000097-1"/>
    </source>
</evidence>
<dbReference type="PROSITE" id="PS00062">
    <property type="entry name" value="ALDOKETO_REDUCTASE_2"/>
    <property type="match status" value="1"/>
</dbReference>
<dbReference type="InterPro" id="IPR036812">
    <property type="entry name" value="NAD(P)_OxRdtase_dom_sf"/>
</dbReference>
<dbReference type="FunFam" id="3.20.20.100:FF:000002">
    <property type="entry name" value="2,5-diketo-D-gluconic acid reductase A"/>
    <property type="match status" value="1"/>
</dbReference>
<comment type="similarity">
    <text evidence="1">Belongs to the aldo/keto reductase family.</text>
</comment>
<dbReference type="PANTHER" id="PTHR43827">
    <property type="entry name" value="2,5-DIKETO-D-GLUCONIC ACID REDUCTASE"/>
    <property type="match status" value="1"/>
</dbReference>
<protein>
    <submittedName>
        <fullName evidence="9">Aldo/keto reductase</fullName>
    </submittedName>
</protein>
<evidence type="ECO:0000313" key="10">
    <source>
        <dbReference type="Proteomes" id="UP000823889"/>
    </source>
</evidence>
<dbReference type="PIRSF" id="PIRSF000097">
    <property type="entry name" value="AKR"/>
    <property type="match status" value="1"/>
</dbReference>
<evidence type="ECO:0000256" key="6">
    <source>
        <dbReference type="PIRSR" id="PIRSR000097-2"/>
    </source>
</evidence>
<keyword evidence="2" id="KW-0521">NADP</keyword>
<dbReference type="SUPFAM" id="SSF51430">
    <property type="entry name" value="NAD(P)-linked oxidoreductase"/>
    <property type="match status" value="1"/>
</dbReference>
<dbReference type="PROSITE" id="PS00798">
    <property type="entry name" value="ALDOKETO_REDUCTASE_1"/>
    <property type="match status" value="1"/>
</dbReference>
<evidence type="ECO:0000256" key="7">
    <source>
        <dbReference type="PIRSR" id="PIRSR000097-3"/>
    </source>
</evidence>
<dbReference type="GO" id="GO:0016616">
    <property type="term" value="F:oxidoreductase activity, acting on the CH-OH group of donors, NAD or NADP as acceptor"/>
    <property type="evidence" value="ECO:0007669"/>
    <property type="project" value="UniProtKB-ARBA"/>
</dbReference>
<evidence type="ECO:0000313" key="9">
    <source>
        <dbReference type="EMBL" id="HJD44023.1"/>
    </source>
</evidence>
<evidence type="ECO:0000256" key="2">
    <source>
        <dbReference type="ARBA" id="ARBA00022857"/>
    </source>
</evidence>
<dbReference type="Pfam" id="PF00248">
    <property type="entry name" value="Aldo_ket_red"/>
    <property type="match status" value="1"/>
</dbReference>
<dbReference type="PRINTS" id="PR00069">
    <property type="entry name" value="ALDKETRDTASE"/>
</dbReference>
<dbReference type="InterPro" id="IPR020471">
    <property type="entry name" value="AKR"/>
</dbReference>
<evidence type="ECO:0000256" key="4">
    <source>
        <dbReference type="ARBA" id="ARBA00049445"/>
    </source>
</evidence>
<sequence length="280" mass="32065">MPAIPELRFHDGRSAPQLGFGVWQVDNLLSSRVVLNALENGYRLIDTASGYHNEEGVGRAISESGLDRSELFITTKLWNDQHGHQLTKEAIERSLEKLKLDYLDLYLIHWPVPRVNRFVQAWEMMINLRSEGLIKSIGVCNFTAAQLQTLLDKTGVLPVLNQVELHPRFQQQGLRQFHDDHDIRTQAWSPLAAGTLWGHPLLEEIARKHQRTTAQVLLRWHIEQGHMVLSKSVNPERQRHNRAIFSFELDTEDLAVLAQLNEADGRLGPHPETFHLPQNT</sequence>
<gene>
    <name evidence="9" type="ORF">H9906_03230</name>
</gene>
<proteinExistence type="inferred from homology"/>
<dbReference type="EMBL" id="DWUQ01000063">
    <property type="protein sequence ID" value="HJD44023.1"/>
    <property type="molecule type" value="Genomic_DNA"/>
</dbReference>
<dbReference type="InterPro" id="IPR023210">
    <property type="entry name" value="NADP_OxRdtase_dom"/>
</dbReference>
<feature type="binding site" evidence="6">
    <location>
        <position position="109"/>
    </location>
    <ligand>
        <name>substrate</name>
    </ligand>
</feature>
<dbReference type="AlphaFoldDB" id="A0A9D2RFB9"/>
<organism evidence="9 10">
    <name type="scientific">Candidatus Paenalcaligenes intestinipullorum</name>
    <dbReference type="NCBI Taxonomy" id="2838718"/>
    <lineage>
        <taxon>Bacteria</taxon>
        <taxon>Pseudomonadati</taxon>
        <taxon>Pseudomonadota</taxon>
        <taxon>Betaproteobacteria</taxon>
        <taxon>Burkholderiales</taxon>
        <taxon>Alcaligenaceae</taxon>
        <taxon>Paenalcaligenes</taxon>
    </lineage>
</organism>
<comment type="catalytic activity">
    <reaction evidence="4">
        <text>hydroxyacetone + NADP(+) = methylglyoxal + NADPH + H(+)</text>
        <dbReference type="Rhea" id="RHEA:27986"/>
        <dbReference type="ChEBI" id="CHEBI:15378"/>
        <dbReference type="ChEBI" id="CHEBI:17158"/>
        <dbReference type="ChEBI" id="CHEBI:27957"/>
        <dbReference type="ChEBI" id="CHEBI:57783"/>
        <dbReference type="ChEBI" id="CHEBI:58349"/>
    </reaction>
</comment>
<keyword evidence="3" id="KW-0560">Oxidoreductase</keyword>
<accession>A0A9D2RFB9</accession>
<reference evidence="9" key="1">
    <citation type="journal article" date="2021" name="PeerJ">
        <title>Extensive microbial diversity within the chicken gut microbiome revealed by metagenomics and culture.</title>
        <authorList>
            <person name="Gilroy R."/>
            <person name="Ravi A."/>
            <person name="Getino M."/>
            <person name="Pursley I."/>
            <person name="Horton D.L."/>
            <person name="Alikhan N.F."/>
            <person name="Baker D."/>
            <person name="Gharbi K."/>
            <person name="Hall N."/>
            <person name="Watson M."/>
            <person name="Adriaenssens E.M."/>
            <person name="Foster-Nyarko E."/>
            <person name="Jarju S."/>
            <person name="Secka A."/>
            <person name="Antonio M."/>
            <person name="Oren A."/>
            <person name="Chaudhuri R.R."/>
            <person name="La Ragione R."/>
            <person name="Hildebrand F."/>
            <person name="Pallen M.J."/>
        </authorList>
    </citation>
    <scope>NUCLEOTIDE SEQUENCE</scope>
    <source>
        <strain evidence="9">9264</strain>
    </source>
</reference>
<evidence type="ECO:0000259" key="8">
    <source>
        <dbReference type="Pfam" id="PF00248"/>
    </source>
</evidence>
<dbReference type="Gene3D" id="3.20.20.100">
    <property type="entry name" value="NADP-dependent oxidoreductase domain"/>
    <property type="match status" value="1"/>
</dbReference>
<feature type="site" description="Lowers pKa of active site Tyr" evidence="7">
    <location>
        <position position="76"/>
    </location>
</feature>
<feature type="domain" description="NADP-dependent oxidoreductase" evidence="8">
    <location>
        <begin position="18"/>
        <end position="261"/>
    </location>
</feature>
<evidence type="ECO:0000256" key="3">
    <source>
        <dbReference type="ARBA" id="ARBA00023002"/>
    </source>
</evidence>